<reference evidence="2 3" key="1">
    <citation type="journal article" date="2021" name="BMC Genomics">
        <title>Datura genome reveals duplications of psychoactive alkaloid biosynthetic genes and high mutation rate following tissue culture.</title>
        <authorList>
            <person name="Rajewski A."/>
            <person name="Carter-House D."/>
            <person name="Stajich J."/>
            <person name="Litt A."/>
        </authorList>
    </citation>
    <scope>NUCLEOTIDE SEQUENCE [LARGE SCALE GENOMIC DNA]</scope>
    <source>
        <strain evidence="2">AR-01</strain>
    </source>
</reference>
<comment type="caution">
    <text evidence="2">The sequence shown here is derived from an EMBL/GenBank/DDBJ whole genome shotgun (WGS) entry which is preliminary data.</text>
</comment>
<organism evidence="2 3">
    <name type="scientific">Datura stramonium</name>
    <name type="common">Jimsonweed</name>
    <name type="synonym">Common thornapple</name>
    <dbReference type="NCBI Taxonomy" id="4076"/>
    <lineage>
        <taxon>Eukaryota</taxon>
        <taxon>Viridiplantae</taxon>
        <taxon>Streptophyta</taxon>
        <taxon>Embryophyta</taxon>
        <taxon>Tracheophyta</taxon>
        <taxon>Spermatophyta</taxon>
        <taxon>Magnoliopsida</taxon>
        <taxon>eudicotyledons</taxon>
        <taxon>Gunneridae</taxon>
        <taxon>Pentapetalae</taxon>
        <taxon>asterids</taxon>
        <taxon>lamiids</taxon>
        <taxon>Solanales</taxon>
        <taxon>Solanaceae</taxon>
        <taxon>Solanoideae</taxon>
        <taxon>Datureae</taxon>
        <taxon>Datura</taxon>
    </lineage>
</organism>
<feature type="compositionally biased region" description="Basic and acidic residues" evidence="1">
    <location>
        <begin position="62"/>
        <end position="75"/>
    </location>
</feature>
<dbReference type="EMBL" id="JACEIK010004814">
    <property type="protein sequence ID" value="MCD9646487.1"/>
    <property type="molecule type" value="Genomic_DNA"/>
</dbReference>
<proteinExistence type="predicted"/>
<evidence type="ECO:0000313" key="3">
    <source>
        <dbReference type="Proteomes" id="UP000823775"/>
    </source>
</evidence>
<accession>A0ABS8VI06</accession>
<dbReference type="Proteomes" id="UP000823775">
    <property type="component" value="Unassembled WGS sequence"/>
</dbReference>
<feature type="region of interest" description="Disordered" evidence="1">
    <location>
        <begin position="62"/>
        <end position="93"/>
    </location>
</feature>
<protein>
    <submittedName>
        <fullName evidence="2">Uncharacterized protein</fullName>
    </submittedName>
</protein>
<name>A0ABS8VI06_DATST</name>
<gene>
    <name evidence="2" type="ORF">HAX54_036358</name>
</gene>
<keyword evidence="3" id="KW-1185">Reference proteome</keyword>
<evidence type="ECO:0000256" key="1">
    <source>
        <dbReference type="SAM" id="MobiDB-lite"/>
    </source>
</evidence>
<evidence type="ECO:0000313" key="2">
    <source>
        <dbReference type="EMBL" id="MCD9646487.1"/>
    </source>
</evidence>
<sequence length="106" mass="12323">MKLFDEQLGTFMDRAIAAALAPYESLYARIGDIKARQKRSTQEFSILVFEDSKKDDPFIDLLGDHPKEADKCPREGDEDEAKSQRKKHKKGNKSEWICTRIRDYLE</sequence>